<evidence type="ECO:0000313" key="10">
    <source>
        <dbReference type="Proteomes" id="UP000182658"/>
    </source>
</evidence>
<keyword evidence="3 7" id="KW-0813">Transport</keyword>
<dbReference type="Pfam" id="PF02133">
    <property type="entry name" value="Transp_cyt_pur"/>
    <property type="match status" value="1"/>
</dbReference>
<dbReference type="GO" id="GO:0005886">
    <property type="term" value="C:plasma membrane"/>
    <property type="evidence" value="ECO:0007669"/>
    <property type="project" value="TreeGrafter"/>
</dbReference>
<feature type="transmembrane region" description="Helical" evidence="8">
    <location>
        <begin position="222"/>
        <end position="241"/>
    </location>
</feature>
<evidence type="ECO:0000256" key="7">
    <source>
        <dbReference type="PIRNR" id="PIRNR002744"/>
    </source>
</evidence>
<dbReference type="InterPro" id="IPR001248">
    <property type="entry name" value="Pur-cyt_permease"/>
</dbReference>
<feature type="transmembrane region" description="Helical" evidence="8">
    <location>
        <begin position="350"/>
        <end position="368"/>
    </location>
</feature>
<keyword evidence="6 7" id="KW-0472">Membrane</keyword>
<evidence type="ECO:0000256" key="3">
    <source>
        <dbReference type="ARBA" id="ARBA00022448"/>
    </source>
</evidence>
<feature type="transmembrane region" description="Helical" evidence="8">
    <location>
        <begin position="293"/>
        <end position="315"/>
    </location>
</feature>
<organism evidence="9 10">
    <name type="scientific">Coniochaeta ligniaria NRRL 30616</name>
    <dbReference type="NCBI Taxonomy" id="1408157"/>
    <lineage>
        <taxon>Eukaryota</taxon>
        <taxon>Fungi</taxon>
        <taxon>Dikarya</taxon>
        <taxon>Ascomycota</taxon>
        <taxon>Pezizomycotina</taxon>
        <taxon>Sordariomycetes</taxon>
        <taxon>Sordariomycetidae</taxon>
        <taxon>Coniochaetales</taxon>
        <taxon>Coniochaetaceae</taxon>
        <taxon>Coniochaeta</taxon>
    </lineage>
</organism>
<dbReference type="Proteomes" id="UP000182658">
    <property type="component" value="Unassembled WGS sequence"/>
</dbReference>
<evidence type="ECO:0000313" key="9">
    <source>
        <dbReference type="EMBL" id="OIW22629.1"/>
    </source>
</evidence>
<accession>A0A1J7I5B0</accession>
<feature type="transmembrane region" description="Helical" evidence="8">
    <location>
        <begin position="116"/>
        <end position="141"/>
    </location>
</feature>
<keyword evidence="5 8" id="KW-1133">Transmembrane helix</keyword>
<dbReference type="PANTHER" id="PTHR31806">
    <property type="entry name" value="PURINE-CYTOSINE PERMEASE FCY2-RELATED"/>
    <property type="match status" value="1"/>
</dbReference>
<protein>
    <submittedName>
        <fullName evidence="9">Uncharacterized protein</fullName>
    </submittedName>
</protein>
<evidence type="ECO:0000256" key="6">
    <source>
        <dbReference type="ARBA" id="ARBA00023136"/>
    </source>
</evidence>
<evidence type="ECO:0000256" key="1">
    <source>
        <dbReference type="ARBA" id="ARBA00004141"/>
    </source>
</evidence>
<dbReference type="InParanoid" id="A0A1J7I5B0"/>
<dbReference type="GO" id="GO:0000329">
    <property type="term" value="C:fungal-type vacuole membrane"/>
    <property type="evidence" value="ECO:0007669"/>
    <property type="project" value="TreeGrafter"/>
</dbReference>
<feature type="transmembrane region" description="Helical" evidence="8">
    <location>
        <begin position="415"/>
        <end position="437"/>
    </location>
</feature>
<feature type="transmembrane region" description="Helical" evidence="8">
    <location>
        <begin position="162"/>
        <end position="182"/>
    </location>
</feature>
<feature type="transmembrane region" description="Helical" evidence="8">
    <location>
        <begin position="87"/>
        <end position="110"/>
    </location>
</feature>
<evidence type="ECO:0000256" key="5">
    <source>
        <dbReference type="ARBA" id="ARBA00022989"/>
    </source>
</evidence>
<dbReference type="GO" id="GO:0022857">
    <property type="term" value="F:transmembrane transporter activity"/>
    <property type="evidence" value="ECO:0007669"/>
    <property type="project" value="InterPro"/>
</dbReference>
<evidence type="ECO:0000256" key="8">
    <source>
        <dbReference type="SAM" id="Phobius"/>
    </source>
</evidence>
<reference evidence="9 10" key="1">
    <citation type="submission" date="2016-10" db="EMBL/GenBank/DDBJ databases">
        <title>Draft genome sequence of Coniochaeta ligniaria NRRL30616, a lignocellulolytic fungus for bioabatement of inhibitors in plant biomass hydrolysates.</title>
        <authorList>
            <consortium name="DOE Joint Genome Institute"/>
            <person name="Jimenez D.J."/>
            <person name="Hector R.E."/>
            <person name="Riley R."/>
            <person name="Sun H."/>
            <person name="Grigoriev I.V."/>
            <person name="Van Elsas J.D."/>
            <person name="Nichols N.N."/>
        </authorList>
    </citation>
    <scope>NUCLEOTIDE SEQUENCE [LARGE SCALE GENOMIC DNA]</scope>
    <source>
        <strain evidence="9 10">NRRL 30616</strain>
    </source>
</reference>
<feature type="transmembrane region" description="Helical" evidence="8">
    <location>
        <begin position="194"/>
        <end position="215"/>
    </location>
</feature>
<comment type="similarity">
    <text evidence="2 7">Belongs to the purine-cytosine permease (2.A.39) family.</text>
</comment>
<feature type="transmembrane region" description="Helical" evidence="8">
    <location>
        <begin position="380"/>
        <end position="403"/>
    </location>
</feature>
<gene>
    <name evidence="9" type="ORF">CONLIGDRAFT_625974</name>
</gene>
<keyword evidence="4 8" id="KW-0812">Transmembrane</keyword>
<dbReference type="PANTHER" id="PTHR31806:SF7">
    <property type="entry name" value="TRANSPORTER, PUTATIVE (AFU_ORTHOLOGUE AFUA_2G04690)-RELATED"/>
    <property type="match status" value="1"/>
</dbReference>
<sequence length="521" mass="56725">MDKYKPAKEAVVEEAPPSLESGVIEDTAPRLGRGELDVIKIQEQNSVLRKLRKAELWMDRKLKVEGMGAERIPDSQRRPPHVVNMMLVWFSMLMSPGYLSLGMLGPLFGLSVSKSIGLTVVATVTGSIVPAFTATLCPALGLRQIAASRYAFGIFGSKVCGFLNICVNVGFGTINCIVAGQLLRAVSDDTISDVAGIIIVLVSSYAISFFGFRIIHMYESVAWILIFVLLCCEYGLASRYYSPTPGKSYLTGLDDTGSALSYFAIIFGGAAAWCSMSGDYYIHYPTDTNKWMLFSLTWVGLAFPTIFVTVLGNLLGGIVNSNEAMADVYNHGGFGALIVRTIHPTGFGKFVGVMYTLSFVGNEVAILYSSSLSIQLWSRYCMAVPRFIWNTLLAAISLGLAWGGRHVLHSIISNALSLIGYWTICFGLILAIETFYFRPKIGYDLEGWQDKDRMPLGLAGCITLAAGIGVAFIGMCQTWFIGPAAKPIGAYGGDVGNYIVLIAVGILYPILRKLELKYFGR</sequence>
<evidence type="ECO:0000256" key="2">
    <source>
        <dbReference type="ARBA" id="ARBA00008974"/>
    </source>
</evidence>
<dbReference type="Gene3D" id="1.10.4160.10">
    <property type="entry name" value="Hydantoin permease"/>
    <property type="match status" value="1"/>
</dbReference>
<dbReference type="EMBL" id="KV875112">
    <property type="protein sequence ID" value="OIW22629.1"/>
    <property type="molecule type" value="Genomic_DNA"/>
</dbReference>
<evidence type="ECO:0000256" key="4">
    <source>
        <dbReference type="ARBA" id="ARBA00022692"/>
    </source>
</evidence>
<dbReference type="AlphaFoldDB" id="A0A1J7I5B0"/>
<dbReference type="PIRSF" id="PIRSF002744">
    <property type="entry name" value="Pur-cyt_permease"/>
    <property type="match status" value="1"/>
</dbReference>
<comment type="subcellular location">
    <subcellularLocation>
        <location evidence="1">Membrane</location>
        <topology evidence="1">Multi-pass membrane protein</topology>
    </subcellularLocation>
</comment>
<dbReference type="InterPro" id="IPR026030">
    <property type="entry name" value="Pur-cyt_permease_Fcy2/21/22"/>
</dbReference>
<keyword evidence="10" id="KW-1185">Reference proteome</keyword>
<name>A0A1J7I5B0_9PEZI</name>
<dbReference type="STRING" id="1408157.A0A1J7I5B0"/>
<dbReference type="OrthoDB" id="5428495at2759"/>
<proteinExistence type="inferred from homology"/>
<feature type="transmembrane region" description="Helical" evidence="8">
    <location>
        <begin position="488"/>
        <end position="511"/>
    </location>
</feature>
<feature type="transmembrane region" description="Helical" evidence="8">
    <location>
        <begin position="458"/>
        <end position="482"/>
    </location>
</feature>
<feature type="transmembrane region" description="Helical" evidence="8">
    <location>
        <begin position="261"/>
        <end position="281"/>
    </location>
</feature>